<dbReference type="Proteomes" id="UP000263900">
    <property type="component" value="Chromosome"/>
</dbReference>
<keyword evidence="2" id="KW-1003">Cell membrane</keyword>
<evidence type="ECO:0000256" key="2">
    <source>
        <dbReference type="ARBA" id="ARBA00022475"/>
    </source>
</evidence>
<dbReference type="Pfam" id="PF02687">
    <property type="entry name" value="FtsX"/>
    <property type="match status" value="1"/>
</dbReference>
<evidence type="ECO:0000313" key="11">
    <source>
        <dbReference type="Proteomes" id="UP000263900"/>
    </source>
</evidence>
<feature type="transmembrane region" description="Helical" evidence="7">
    <location>
        <begin position="21"/>
        <end position="42"/>
    </location>
</feature>
<gene>
    <name evidence="10" type="ORF">D3H65_31100</name>
</gene>
<feature type="domain" description="MacB-like periplasmic core" evidence="9">
    <location>
        <begin position="22"/>
        <end position="247"/>
    </location>
</feature>
<sequence length="408" mass="44018">MNVINLFRIAWRALLRNKLRAFLTMLGIIIGVASVITMVAIGQGSKQSIRDQLSTMGSNMITLRPSSNTTVGGGARLGAASLQTLTVEDAKAMEAQAQYITNVSPAVNASGQVINAALNWPTSMQGVSPGYLDIRQWKLKSGVNFTDEDVKTANKVCLIGQTIVENIFGSGEDPIGKYIRFKKIPFKVIGVLEEKGENAFGQDQDDIILAPYTTVQKRLLAITYVQTIYASAIDEQSSALATTEISAILRKQHKLKSTDPDDFTVRTQAELISTISSTSELLTVLLTAIAGISLLVGGIGIMNIMYVSVTERTKEIGLRMSIGARGIDILLQFLVEAIFISITGGVIGVVLGIVAANLVTLLFSWPTLVSESSIVLSFLVCAITGVFFGYYPARNASRLDPIEALRYE</sequence>
<dbReference type="AlphaFoldDB" id="A0A3B7MYN0"/>
<dbReference type="KEGG" id="pseg:D3H65_31100"/>
<proteinExistence type="inferred from homology"/>
<evidence type="ECO:0000259" key="8">
    <source>
        <dbReference type="Pfam" id="PF02687"/>
    </source>
</evidence>
<dbReference type="InterPro" id="IPR003838">
    <property type="entry name" value="ABC3_permease_C"/>
</dbReference>
<feature type="transmembrane region" description="Helical" evidence="7">
    <location>
        <begin position="374"/>
        <end position="393"/>
    </location>
</feature>
<dbReference type="OrthoDB" id="9770036at2"/>
<evidence type="ECO:0000256" key="3">
    <source>
        <dbReference type="ARBA" id="ARBA00022692"/>
    </source>
</evidence>
<dbReference type="InterPro" id="IPR050250">
    <property type="entry name" value="Macrolide_Exporter_MacB"/>
</dbReference>
<evidence type="ECO:0000259" key="9">
    <source>
        <dbReference type="Pfam" id="PF12704"/>
    </source>
</evidence>
<keyword evidence="3 7" id="KW-0812">Transmembrane</keyword>
<evidence type="ECO:0000256" key="7">
    <source>
        <dbReference type="SAM" id="Phobius"/>
    </source>
</evidence>
<evidence type="ECO:0000256" key="6">
    <source>
        <dbReference type="ARBA" id="ARBA00038076"/>
    </source>
</evidence>
<comment type="similarity">
    <text evidence="6">Belongs to the ABC-4 integral membrane protein family.</text>
</comment>
<organism evidence="10 11">
    <name type="scientific">Paraflavitalea soli</name>
    <dbReference type="NCBI Taxonomy" id="2315862"/>
    <lineage>
        <taxon>Bacteria</taxon>
        <taxon>Pseudomonadati</taxon>
        <taxon>Bacteroidota</taxon>
        <taxon>Chitinophagia</taxon>
        <taxon>Chitinophagales</taxon>
        <taxon>Chitinophagaceae</taxon>
        <taxon>Paraflavitalea</taxon>
    </lineage>
</organism>
<feature type="transmembrane region" description="Helical" evidence="7">
    <location>
        <begin position="329"/>
        <end position="354"/>
    </location>
</feature>
<comment type="subcellular location">
    <subcellularLocation>
        <location evidence="1">Cell membrane</location>
        <topology evidence="1">Multi-pass membrane protein</topology>
    </subcellularLocation>
</comment>
<accession>A0A3B7MYN0</accession>
<keyword evidence="11" id="KW-1185">Reference proteome</keyword>
<dbReference type="GO" id="GO:0022857">
    <property type="term" value="F:transmembrane transporter activity"/>
    <property type="evidence" value="ECO:0007669"/>
    <property type="project" value="TreeGrafter"/>
</dbReference>
<dbReference type="InterPro" id="IPR025857">
    <property type="entry name" value="MacB_PCD"/>
</dbReference>
<name>A0A3B7MYN0_9BACT</name>
<dbReference type="PANTHER" id="PTHR30572:SF4">
    <property type="entry name" value="ABC TRANSPORTER PERMEASE YTRF"/>
    <property type="match status" value="1"/>
</dbReference>
<dbReference type="RefSeq" id="WP_119054049.1">
    <property type="nucleotide sequence ID" value="NZ_CP032157.1"/>
</dbReference>
<evidence type="ECO:0000256" key="5">
    <source>
        <dbReference type="ARBA" id="ARBA00023136"/>
    </source>
</evidence>
<dbReference type="EMBL" id="CP032157">
    <property type="protein sequence ID" value="AXY78176.1"/>
    <property type="molecule type" value="Genomic_DNA"/>
</dbReference>
<dbReference type="Pfam" id="PF12704">
    <property type="entry name" value="MacB_PCD"/>
    <property type="match status" value="1"/>
</dbReference>
<dbReference type="PANTHER" id="PTHR30572">
    <property type="entry name" value="MEMBRANE COMPONENT OF TRANSPORTER-RELATED"/>
    <property type="match status" value="1"/>
</dbReference>
<feature type="transmembrane region" description="Helical" evidence="7">
    <location>
        <begin position="281"/>
        <end position="308"/>
    </location>
</feature>
<keyword evidence="4 7" id="KW-1133">Transmembrane helix</keyword>
<evidence type="ECO:0000313" key="10">
    <source>
        <dbReference type="EMBL" id="AXY78176.1"/>
    </source>
</evidence>
<protein>
    <submittedName>
        <fullName evidence="10">ABC transporter permease</fullName>
    </submittedName>
</protein>
<reference evidence="10 11" key="1">
    <citation type="submission" date="2018-09" db="EMBL/GenBank/DDBJ databases">
        <title>Genome sequencing of strain 6GH32-13.</title>
        <authorList>
            <person name="Weon H.-Y."/>
            <person name="Heo J."/>
            <person name="Kwon S.-W."/>
        </authorList>
    </citation>
    <scope>NUCLEOTIDE SEQUENCE [LARGE SCALE GENOMIC DNA]</scope>
    <source>
        <strain evidence="10 11">5GH32-13</strain>
    </source>
</reference>
<feature type="domain" description="ABC3 transporter permease C-terminal" evidence="8">
    <location>
        <begin position="288"/>
        <end position="401"/>
    </location>
</feature>
<evidence type="ECO:0000256" key="1">
    <source>
        <dbReference type="ARBA" id="ARBA00004651"/>
    </source>
</evidence>
<keyword evidence="5 7" id="KW-0472">Membrane</keyword>
<evidence type="ECO:0000256" key="4">
    <source>
        <dbReference type="ARBA" id="ARBA00022989"/>
    </source>
</evidence>
<dbReference type="GO" id="GO:0005886">
    <property type="term" value="C:plasma membrane"/>
    <property type="evidence" value="ECO:0007669"/>
    <property type="project" value="UniProtKB-SubCell"/>
</dbReference>